<reference evidence="2" key="1">
    <citation type="journal article" date="2023" name="Mol. Phylogenet. Evol.">
        <title>Genome-scale phylogeny and comparative genomics of the fungal order Sordariales.</title>
        <authorList>
            <person name="Hensen N."/>
            <person name="Bonometti L."/>
            <person name="Westerberg I."/>
            <person name="Brannstrom I.O."/>
            <person name="Guillou S."/>
            <person name="Cros-Aarteil S."/>
            <person name="Calhoun S."/>
            <person name="Haridas S."/>
            <person name="Kuo A."/>
            <person name="Mondo S."/>
            <person name="Pangilinan J."/>
            <person name="Riley R."/>
            <person name="LaButti K."/>
            <person name="Andreopoulos B."/>
            <person name="Lipzen A."/>
            <person name="Chen C."/>
            <person name="Yan M."/>
            <person name="Daum C."/>
            <person name="Ng V."/>
            <person name="Clum A."/>
            <person name="Steindorff A."/>
            <person name="Ohm R.A."/>
            <person name="Martin F."/>
            <person name="Silar P."/>
            <person name="Natvig D.O."/>
            <person name="Lalanne C."/>
            <person name="Gautier V."/>
            <person name="Ament-Velasquez S.L."/>
            <person name="Kruys A."/>
            <person name="Hutchinson M.I."/>
            <person name="Powell A.J."/>
            <person name="Barry K."/>
            <person name="Miller A.N."/>
            <person name="Grigoriev I.V."/>
            <person name="Debuchy R."/>
            <person name="Gladieux P."/>
            <person name="Hiltunen Thoren M."/>
            <person name="Johannesson H."/>
        </authorList>
    </citation>
    <scope>NUCLEOTIDE SEQUENCE</scope>
    <source>
        <strain evidence="2">PSN243</strain>
    </source>
</reference>
<dbReference type="Proteomes" id="UP001321760">
    <property type="component" value="Unassembled WGS sequence"/>
</dbReference>
<accession>A0AAV9GFT1</accession>
<evidence type="ECO:0000313" key="2">
    <source>
        <dbReference type="EMBL" id="KAK4446122.1"/>
    </source>
</evidence>
<keyword evidence="3" id="KW-1185">Reference proteome</keyword>
<sequence>MEEATRIARDLQRLRGGDETGTTPSKRLINADVDEGFMMSAAAHPHGAWIFEVFMEAAGPERLPTVTEEVTLQATRNSVGGAGIISVLYKWCLSSNTKLPVTEEVMITALKASNSRLVAALLNGPPSSVNDEVREASESSPSGSRQDSWPSPRALEAGEIPVTEKVMVAAVETGSTDFLRELVSVRREERLPVIHNIALAVASSQDGDILMRFFQWNQYASDRISEEVVVIALANGWLPYLRTEEIEVRGCDEEDAVMVLSRRLARLLREMDIRDEYFAAVSARLAKFPAETRWRRTIGDARTLLDVKGRNALPATEWAVKVAIQLALQGIGEGFKMLRCLMDKYGDELPITERVVLAAVEMDEMSRHGHEDKCCGREEVFKLLVDHTGIRLPVSNRVLVAAVGRGCQGVLKLLLKTKADELEITEDVLQAARGECTGGEYS</sequence>
<feature type="compositionally biased region" description="Basic and acidic residues" evidence="1">
    <location>
        <begin position="1"/>
        <end position="18"/>
    </location>
</feature>
<evidence type="ECO:0000313" key="3">
    <source>
        <dbReference type="Proteomes" id="UP001321760"/>
    </source>
</evidence>
<evidence type="ECO:0000256" key="1">
    <source>
        <dbReference type="SAM" id="MobiDB-lite"/>
    </source>
</evidence>
<reference evidence="2" key="2">
    <citation type="submission" date="2023-05" db="EMBL/GenBank/DDBJ databases">
        <authorList>
            <consortium name="Lawrence Berkeley National Laboratory"/>
            <person name="Steindorff A."/>
            <person name="Hensen N."/>
            <person name="Bonometti L."/>
            <person name="Westerberg I."/>
            <person name="Brannstrom I.O."/>
            <person name="Guillou S."/>
            <person name="Cros-Aarteil S."/>
            <person name="Calhoun S."/>
            <person name="Haridas S."/>
            <person name="Kuo A."/>
            <person name="Mondo S."/>
            <person name="Pangilinan J."/>
            <person name="Riley R."/>
            <person name="Labutti K."/>
            <person name="Andreopoulos B."/>
            <person name="Lipzen A."/>
            <person name="Chen C."/>
            <person name="Yanf M."/>
            <person name="Daum C."/>
            <person name="Ng V."/>
            <person name="Clum A."/>
            <person name="Ohm R."/>
            <person name="Martin F."/>
            <person name="Silar P."/>
            <person name="Natvig D."/>
            <person name="Lalanne C."/>
            <person name="Gautier V."/>
            <person name="Ament-Velasquez S.L."/>
            <person name="Kruys A."/>
            <person name="Hutchinson M.I."/>
            <person name="Powell A.J."/>
            <person name="Barry K."/>
            <person name="Miller A.N."/>
            <person name="Grigoriev I.V."/>
            <person name="Debuchy R."/>
            <person name="Gladieux P."/>
            <person name="Thoren M.H."/>
            <person name="Johannesson H."/>
        </authorList>
    </citation>
    <scope>NUCLEOTIDE SEQUENCE</scope>
    <source>
        <strain evidence="2">PSN243</strain>
    </source>
</reference>
<dbReference type="InterPro" id="IPR055530">
    <property type="entry name" value="DUF7104"/>
</dbReference>
<organism evidence="2 3">
    <name type="scientific">Podospora aff. communis PSN243</name>
    <dbReference type="NCBI Taxonomy" id="3040156"/>
    <lineage>
        <taxon>Eukaryota</taxon>
        <taxon>Fungi</taxon>
        <taxon>Dikarya</taxon>
        <taxon>Ascomycota</taxon>
        <taxon>Pezizomycotina</taxon>
        <taxon>Sordariomycetes</taxon>
        <taxon>Sordariomycetidae</taxon>
        <taxon>Sordariales</taxon>
        <taxon>Podosporaceae</taxon>
        <taxon>Podospora</taxon>
    </lineage>
</organism>
<name>A0AAV9GFT1_9PEZI</name>
<comment type="caution">
    <text evidence="2">The sequence shown here is derived from an EMBL/GenBank/DDBJ whole genome shotgun (WGS) entry which is preliminary data.</text>
</comment>
<dbReference type="EMBL" id="MU865959">
    <property type="protein sequence ID" value="KAK4446122.1"/>
    <property type="molecule type" value="Genomic_DNA"/>
</dbReference>
<protein>
    <submittedName>
        <fullName evidence="2">Uncharacterized protein</fullName>
    </submittedName>
</protein>
<dbReference type="Pfam" id="PF23397">
    <property type="entry name" value="DUF7104"/>
    <property type="match status" value="2"/>
</dbReference>
<dbReference type="AlphaFoldDB" id="A0AAV9GFT1"/>
<feature type="compositionally biased region" description="Polar residues" evidence="1">
    <location>
        <begin position="138"/>
        <end position="149"/>
    </location>
</feature>
<feature type="region of interest" description="Disordered" evidence="1">
    <location>
        <begin position="128"/>
        <end position="154"/>
    </location>
</feature>
<feature type="region of interest" description="Disordered" evidence="1">
    <location>
        <begin position="1"/>
        <end position="25"/>
    </location>
</feature>
<proteinExistence type="predicted"/>
<gene>
    <name evidence="2" type="ORF">QBC34DRAFT_151705</name>
</gene>